<dbReference type="EMBL" id="UINC01089612">
    <property type="protein sequence ID" value="SVC40854.1"/>
    <property type="molecule type" value="Genomic_DNA"/>
</dbReference>
<protein>
    <submittedName>
        <fullName evidence="1">Uncharacterized protein</fullName>
    </submittedName>
</protein>
<name>A0A382LVT0_9ZZZZ</name>
<reference evidence="1" key="1">
    <citation type="submission" date="2018-05" db="EMBL/GenBank/DDBJ databases">
        <authorList>
            <person name="Lanie J.A."/>
            <person name="Ng W.-L."/>
            <person name="Kazmierczak K.M."/>
            <person name="Andrzejewski T.M."/>
            <person name="Davidsen T.M."/>
            <person name="Wayne K.J."/>
            <person name="Tettelin H."/>
            <person name="Glass J.I."/>
            <person name="Rusch D."/>
            <person name="Podicherti R."/>
            <person name="Tsui H.-C.T."/>
            <person name="Winkler M.E."/>
        </authorList>
    </citation>
    <scope>NUCLEOTIDE SEQUENCE</scope>
</reference>
<evidence type="ECO:0000313" key="1">
    <source>
        <dbReference type="EMBL" id="SVC40854.1"/>
    </source>
</evidence>
<proteinExistence type="predicted"/>
<gene>
    <name evidence="1" type="ORF">METZ01_LOCUS293708</name>
</gene>
<feature type="non-terminal residue" evidence="1">
    <location>
        <position position="47"/>
    </location>
</feature>
<organism evidence="1">
    <name type="scientific">marine metagenome</name>
    <dbReference type="NCBI Taxonomy" id="408172"/>
    <lineage>
        <taxon>unclassified sequences</taxon>
        <taxon>metagenomes</taxon>
        <taxon>ecological metagenomes</taxon>
    </lineage>
</organism>
<sequence length="47" mass="4964">MCRLTFISLVLSFGLSLSSASIDYVSVEAEGRGVSLKEAIDLALTEA</sequence>
<accession>A0A382LVT0</accession>
<dbReference type="AlphaFoldDB" id="A0A382LVT0"/>